<evidence type="ECO:0000256" key="4">
    <source>
        <dbReference type="ARBA" id="ARBA00022692"/>
    </source>
</evidence>
<comment type="subcellular location">
    <subcellularLocation>
        <location evidence="1">Cell membrane</location>
        <topology evidence="1">Multi-pass membrane protein</topology>
    </subcellularLocation>
    <subcellularLocation>
        <location evidence="7">Membrane</location>
        <topology evidence="7">Multi-pass membrane protein</topology>
    </subcellularLocation>
</comment>
<dbReference type="AlphaFoldDB" id="D6SPI8"/>
<evidence type="ECO:0000256" key="2">
    <source>
        <dbReference type="ARBA" id="ARBA00005346"/>
    </source>
</evidence>
<evidence type="ECO:0000256" key="1">
    <source>
        <dbReference type="ARBA" id="ARBA00004651"/>
    </source>
</evidence>
<feature type="transmembrane region" description="Helical" evidence="8">
    <location>
        <begin position="291"/>
        <end position="311"/>
    </location>
</feature>
<proteinExistence type="inferred from homology"/>
<feature type="transmembrane region" description="Helical" evidence="8">
    <location>
        <begin position="126"/>
        <end position="144"/>
    </location>
</feature>
<evidence type="ECO:0000256" key="8">
    <source>
        <dbReference type="SAM" id="Phobius"/>
    </source>
</evidence>
<sequence>MESLLVLVPLAAAMGSFLAPGRGIASWGFLTSLVIPALATGLALDVYHHGARRVSLGGWAEPLGIHLHMDGLSVIFLLMTALVGALVSIYSTFFFDRESARHFWPLWLLMWAGLNSLFMVSDVFNAYVVLELVTICAAALAVLSGKTESLQAGLRYLLVAMAGSLAFLMGVGFLYAETGMLDMFMQSGGLQGGPVTAAAFGLMTAGLIMKSALLPFHFWLPPAHGEAPAPVSALLSALVIKGSFFLLLRLWVGVFEPAGLTYHGAYVLGCLGVLAVLWGSYQALIQARLKLIIAYSSVAQVGYLFLMFPLLCTVPEAPWAEKAWAGGTYQAISHGLAKAALFLAAGNLILSTGTDRIHYMKNIASRLPMTTFTLGLAGISLMGLPPSGGFVAKWMFMQAILESGQWWWAVAPVLGGLLTAGYVFRILGHAFLLAEKEARMLPVPFVLEKIPLILALASILIGFRAEEVIFMLQEHMLWTVEWEDGP</sequence>
<evidence type="ECO:0000256" key="5">
    <source>
        <dbReference type="ARBA" id="ARBA00022989"/>
    </source>
</evidence>
<dbReference type="GO" id="GO:0008137">
    <property type="term" value="F:NADH dehydrogenase (ubiquinone) activity"/>
    <property type="evidence" value="ECO:0007669"/>
    <property type="project" value="InterPro"/>
</dbReference>
<feature type="domain" description="NADH:quinone oxidoreductase/Mrp antiporter transmembrane" evidence="9">
    <location>
        <begin position="122"/>
        <end position="419"/>
    </location>
</feature>
<keyword evidence="11" id="KW-1185">Reference proteome</keyword>
<feature type="transmembrane region" description="Helical" evidence="8">
    <location>
        <begin position="331"/>
        <end position="351"/>
    </location>
</feature>
<dbReference type="OrthoDB" id="9768329at2"/>
<dbReference type="GO" id="GO:0005886">
    <property type="term" value="C:plasma membrane"/>
    <property type="evidence" value="ECO:0007669"/>
    <property type="project" value="UniProtKB-SubCell"/>
</dbReference>
<feature type="transmembrane region" description="Helical" evidence="8">
    <location>
        <begin position="264"/>
        <end position="284"/>
    </location>
</feature>
<dbReference type="InterPro" id="IPR003918">
    <property type="entry name" value="NADH_UbQ_OxRdtase"/>
</dbReference>
<name>D6SPI8_9BACT</name>
<keyword evidence="5 8" id="KW-1133">Transmembrane helix</keyword>
<comment type="caution">
    <text evidence="10">The sequence shown here is derived from an EMBL/GenBank/DDBJ whole genome shotgun (WGS) entry which is preliminary data.</text>
</comment>
<feature type="transmembrane region" description="Helical" evidence="8">
    <location>
        <begin position="231"/>
        <end position="252"/>
    </location>
</feature>
<keyword evidence="6 8" id="KW-0472">Membrane</keyword>
<gene>
    <name evidence="10" type="ORF">Dthio_PD2036</name>
</gene>
<feature type="transmembrane region" description="Helical" evidence="8">
    <location>
        <begin position="156"/>
        <end position="176"/>
    </location>
</feature>
<evidence type="ECO:0000259" key="9">
    <source>
        <dbReference type="Pfam" id="PF00361"/>
    </source>
</evidence>
<accession>D6SPI8</accession>
<organism evidence="10 11">
    <name type="scientific">Desulfonatronospira thiodismutans ASO3-1</name>
    <dbReference type="NCBI Taxonomy" id="555779"/>
    <lineage>
        <taxon>Bacteria</taxon>
        <taxon>Pseudomonadati</taxon>
        <taxon>Thermodesulfobacteriota</taxon>
        <taxon>Desulfovibrionia</taxon>
        <taxon>Desulfovibrionales</taxon>
        <taxon>Desulfonatronovibrionaceae</taxon>
        <taxon>Desulfonatronospira</taxon>
    </lineage>
</organism>
<evidence type="ECO:0000256" key="6">
    <source>
        <dbReference type="ARBA" id="ARBA00023136"/>
    </source>
</evidence>
<dbReference type="eggNOG" id="COG0651">
    <property type="taxonomic scope" value="Bacteria"/>
</dbReference>
<evidence type="ECO:0000313" key="10">
    <source>
        <dbReference type="EMBL" id="EFI34664.1"/>
    </source>
</evidence>
<feature type="transmembrane region" description="Helical" evidence="8">
    <location>
        <begin position="405"/>
        <end position="424"/>
    </location>
</feature>
<dbReference type="EMBL" id="ACJN02000002">
    <property type="protein sequence ID" value="EFI34664.1"/>
    <property type="molecule type" value="Genomic_DNA"/>
</dbReference>
<dbReference type="PANTHER" id="PTHR42703:SF1">
    <property type="entry name" value="NA(+)_H(+) ANTIPORTER SUBUNIT D1"/>
    <property type="match status" value="1"/>
</dbReference>
<keyword evidence="3" id="KW-1003">Cell membrane</keyword>
<feature type="transmembrane region" description="Helical" evidence="8">
    <location>
        <begin position="196"/>
        <end position="219"/>
    </location>
</feature>
<evidence type="ECO:0000313" key="11">
    <source>
        <dbReference type="Proteomes" id="UP000005496"/>
    </source>
</evidence>
<dbReference type="PANTHER" id="PTHR42703">
    <property type="entry name" value="NADH DEHYDROGENASE"/>
    <property type="match status" value="1"/>
</dbReference>
<protein>
    <submittedName>
        <fullName evidence="10">NADH/Ubiquinone/plastoquinone (Complex I)</fullName>
    </submittedName>
</protein>
<dbReference type="GO" id="GO:0042773">
    <property type="term" value="P:ATP synthesis coupled electron transport"/>
    <property type="evidence" value="ECO:0007669"/>
    <property type="project" value="InterPro"/>
</dbReference>
<evidence type="ECO:0000256" key="3">
    <source>
        <dbReference type="ARBA" id="ARBA00022475"/>
    </source>
</evidence>
<dbReference type="PRINTS" id="PR01437">
    <property type="entry name" value="NUOXDRDTASE4"/>
</dbReference>
<reference evidence="10" key="1">
    <citation type="submission" date="2010-05" db="EMBL/GenBank/DDBJ databases">
        <title>The draft genome of Desulfonatronospira thiodismutans ASO3-1.</title>
        <authorList>
            <consortium name="US DOE Joint Genome Institute (JGI-PGF)"/>
            <person name="Lucas S."/>
            <person name="Copeland A."/>
            <person name="Lapidus A."/>
            <person name="Cheng J.-F."/>
            <person name="Bruce D."/>
            <person name="Goodwin L."/>
            <person name="Pitluck S."/>
            <person name="Chertkov O."/>
            <person name="Brettin T."/>
            <person name="Detter J.C."/>
            <person name="Han C."/>
            <person name="Land M.L."/>
            <person name="Hauser L."/>
            <person name="Kyrpides N."/>
            <person name="Mikhailova N."/>
            <person name="Muyzer G."/>
            <person name="Woyke T."/>
        </authorList>
    </citation>
    <scope>NUCLEOTIDE SEQUENCE [LARGE SCALE GENOMIC DNA]</scope>
    <source>
        <strain evidence="10">ASO3-1</strain>
    </source>
</reference>
<dbReference type="RefSeq" id="WP_008869984.1">
    <property type="nucleotide sequence ID" value="NZ_ACJN02000002.1"/>
</dbReference>
<comment type="similarity">
    <text evidence="2">Belongs to the CPA3 antiporters (TC 2.A.63) subunit D family.</text>
</comment>
<dbReference type="Pfam" id="PF00361">
    <property type="entry name" value="Proton_antipo_M"/>
    <property type="match status" value="1"/>
</dbReference>
<dbReference type="InterPro" id="IPR001750">
    <property type="entry name" value="ND/Mrp_TM"/>
</dbReference>
<dbReference type="InterPro" id="IPR050586">
    <property type="entry name" value="CPA3_Na-H_Antiporter_D"/>
</dbReference>
<dbReference type="Proteomes" id="UP000005496">
    <property type="component" value="Unassembled WGS sequence"/>
</dbReference>
<feature type="transmembrane region" description="Helical" evidence="8">
    <location>
        <begin position="72"/>
        <end position="95"/>
    </location>
</feature>
<feature type="transmembrane region" description="Helical" evidence="8">
    <location>
        <begin position="363"/>
        <end position="385"/>
    </location>
</feature>
<evidence type="ECO:0000256" key="7">
    <source>
        <dbReference type="RuleBase" id="RU000320"/>
    </source>
</evidence>
<feature type="transmembrane region" description="Helical" evidence="8">
    <location>
        <begin position="445"/>
        <end position="463"/>
    </location>
</feature>
<keyword evidence="4 7" id="KW-0812">Transmembrane</keyword>